<name>A0ABU3L242_9FLAO</name>
<dbReference type="SMART" id="SM00409">
    <property type="entry name" value="IG"/>
    <property type="match status" value="2"/>
</dbReference>
<dbReference type="Proteomes" id="UP001250656">
    <property type="component" value="Unassembled WGS sequence"/>
</dbReference>
<evidence type="ECO:0000256" key="3">
    <source>
        <dbReference type="SAM" id="MobiDB-lite"/>
    </source>
</evidence>
<comment type="caution">
    <text evidence="6">The sequence shown here is derived from an EMBL/GenBank/DDBJ whole genome shotgun (WGS) entry which is preliminary data.</text>
</comment>
<keyword evidence="1 4" id="KW-0732">Signal</keyword>
<dbReference type="InterPro" id="IPR001304">
    <property type="entry name" value="C-type_lectin-like"/>
</dbReference>
<feature type="region of interest" description="Disordered" evidence="3">
    <location>
        <begin position="1236"/>
        <end position="1263"/>
    </location>
</feature>
<dbReference type="SUPFAM" id="SSF48726">
    <property type="entry name" value="Immunoglobulin"/>
    <property type="match status" value="1"/>
</dbReference>
<proteinExistence type="predicted"/>
<dbReference type="SUPFAM" id="SSF49899">
    <property type="entry name" value="Concanavalin A-like lectins/glucanases"/>
    <property type="match status" value="1"/>
</dbReference>
<dbReference type="Gene3D" id="3.10.100.10">
    <property type="entry name" value="Mannose-Binding Protein A, subunit A"/>
    <property type="match status" value="1"/>
</dbReference>
<evidence type="ECO:0000256" key="1">
    <source>
        <dbReference type="ARBA" id="ARBA00022729"/>
    </source>
</evidence>
<keyword evidence="7" id="KW-1185">Reference proteome</keyword>
<dbReference type="RefSeq" id="WP_314012896.1">
    <property type="nucleotide sequence ID" value="NZ_JAVTTP010000001.1"/>
</dbReference>
<keyword evidence="2" id="KW-1015">Disulfide bond</keyword>
<evidence type="ECO:0000259" key="5">
    <source>
        <dbReference type="PROSITE" id="PS50041"/>
    </source>
</evidence>
<feature type="signal peptide" evidence="4">
    <location>
        <begin position="1"/>
        <end position="23"/>
    </location>
</feature>
<dbReference type="Pfam" id="PF13385">
    <property type="entry name" value="Laminin_G_3"/>
    <property type="match status" value="1"/>
</dbReference>
<dbReference type="CDD" id="cd03603">
    <property type="entry name" value="CLECT_VCBS"/>
    <property type="match status" value="1"/>
</dbReference>
<feature type="domain" description="C-type lectin" evidence="5">
    <location>
        <begin position="738"/>
        <end position="861"/>
    </location>
</feature>
<gene>
    <name evidence="6" type="ORF">RQM65_03915</name>
</gene>
<evidence type="ECO:0000313" key="6">
    <source>
        <dbReference type="EMBL" id="MDT7827811.1"/>
    </source>
</evidence>
<feature type="compositionally biased region" description="Polar residues" evidence="3">
    <location>
        <begin position="249"/>
        <end position="270"/>
    </location>
</feature>
<dbReference type="InterPro" id="IPR013320">
    <property type="entry name" value="ConA-like_dom_sf"/>
</dbReference>
<feature type="region of interest" description="Disordered" evidence="3">
    <location>
        <begin position="464"/>
        <end position="499"/>
    </location>
</feature>
<dbReference type="InterPro" id="IPR016187">
    <property type="entry name" value="CTDL_fold"/>
</dbReference>
<feature type="compositionally biased region" description="Polar residues" evidence="3">
    <location>
        <begin position="477"/>
        <end position="488"/>
    </location>
</feature>
<dbReference type="Gene3D" id="2.60.40.10">
    <property type="entry name" value="Immunoglobulins"/>
    <property type="match status" value="3"/>
</dbReference>
<feature type="region of interest" description="Disordered" evidence="3">
    <location>
        <begin position="249"/>
        <end position="276"/>
    </location>
</feature>
<dbReference type="SMART" id="SM00560">
    <property type="entry name" value="LamGL"/>
    <property type="match status" value="1"/>
</dbReference>
<dbReference type="InterPro" id="IPR013783">
    <property type="entry name" value="Ig-like_fold"/>
</dbReference>
<feature type="chain" id="PRO_5046196402" evidence="4">
    <location>
        <begin position="24"/>
        <end position="1405"/>
    </location>
</feature>
<sequence>MGNSYIHKAYLFALLLIVTQVLAAQVTITSQVSRNSDDAEERISNANVSLNSTDLELGSDNGSDQIVAFRFQNINIPQGTTILNAHIQFTVDETDNGATSVTIIGQDADNAATFTTTNGDLSGRPQTAAAVAWNGIPAWNAVGQAGTDQQTPDLTGIVQEIVNRGGWSSGNAMVFGMYGTGERTAESYNGDASRAPILSITADLAPDNDTDGIPDVADLDDDNDGVLDAHEENCGPDVSGYDAYWNLENSTDDSSGNSHNLQNGSITYSTDSRKGLRSASFNGSSDYLRYSDGTFLNQQIANFSYSFWIKPTNLSGIQPLLEEGGSGNGVAIRLNGNILENAVREGGSGSQISTSSFTFPNDNRWHHIGLTYANGNVVMYLDGVASNVLNTGFGSLAGHGSAQSFGRTDGGDAFGSGGGNHYGGLMDEIIHYPIALTAAQMQELYYGTCDTDNDGVINRLDADSDNDGCSDADEAYSDTNADSDNNGNYGSGTPGVDSEGRVAAASYTVPVDTDTDGIPDFLEAGGSVTITAQPQDQTVNMGDTVSFSISATGSSHIYQWYISTDGGSSFTPLSGEVLSTLTINNVSGAQDENRYRATIRNANNVCSIRTSTSAVLRIADMPPVVDAEGNQDYCPGSSIPIAESIAITDPDDTTTTAVYIQISSGYINGEDLLTMTGSHPNVTASWDPVQGELTLTGPATYSEFEAAIRAIEYSSSAAAPTGWRQFSITVGEANYLPATGHYYLYVDDLGITWTDARDAAAASTYFGLQGYLATLTSQEEADFSGTQASGTGWIGGSDAATEGVWRWVTGPETGLNFWNGTAGGSTPNYAFWNSGEPNQSGNEDYAHITHPNVNSNGSWNDLSNTGASSGNYQPQGYVIEYGGMPGDPTLSITDVTSITMVEPATITTSPVHQTVGDGDNVTFSVAATGSNLDYQWQESTDGGASFNDIPGATNTSYAFNASFVDDGNQYRVVVSDGNNSCGQAVSSPATLRVDYDFDGDGVLDSFDLDDDNDGILDSLECPASVLWITDGTASPPEQNTINKLIALGYVVTVVDDGVGGDADTYDVTFIFEDVNSTTAAANLTNMTTTTNGIITSESALHDEILGGVSGVNINGTSITITNNTHPITAGLALGNLSIGQAQHPAGNLTSGTVLADHVSGNIGIAVWETGQTMETGTAPGRRAIVPFSNDNAPFNATAEDILVKAIAWAAGTPICDSDSDGIDNRLDFDSDNDGCNDADEAYTDPNADIDNNGMYGSGSPSVNSDGTVIEASYQAPADGNANGTYDFLQSDPVPAISVQPADTTICPGCTESISVTSTGADTYQWQRFNGSNWINLTDSGIHSGAATATLTITNPASSENGNQYRVLVSSSSYICSVETSNTATLTVRVNTVITNRRITHRVNRN</sequence>
<dbReference type="PROSITE" id="PS50041">
    <property type="entry name" value="C_TYPE_LECTIN_2"/>
    <property type="match status" value="1"/>
</dbReference>
<feature type="compositionally biased region" description="Acidic residues" evidence="3">
    <location>
        <begin position="464"/>
        <end position="476"/>
    </location>
</feature>
<dbReference type="Gene3D" id="2.60.120.200">
    <property type="match status" value="1"/>
</dbReference>
<dbReference type="InterPro" id="IPR003599">
    <property type="entry name" value="Ig_sub"/>
</dbReference>
<dbReference type="InterPro" id="IPR016186">
    <property type="entry name" value="C-type_lectin-like/link_sf"/>
</dbReference>
<accession>A0ABU3L242</accession>
<dbReference type="InterPro" id="IPR036179">
    <property type="entry name" value="Ig-like_dom_sf"/>
</dbReference>
<dbReference type="InterPro" id="IPR034007">
    <property type="entry name" value="CTLD_bac"/>
</dbReference>
<dbReference type="InterPro" id="IPR006558">
    <property type="entry name" value="LamG-like"/>
</dbReference>
<organism evidence="6 7">
    <name type="scientific">Pricia mediterranea</name>
    <dbReference type="NCBI Taxonomy" id="3076079"/>
    <lineage>
        <taxon>Bacteria</taxon>
        <taxon>Pseudomonadati</taxon>
        <taxon>Bacteroidota</taxon>
        <taxon>Flavobacteriia</taxon>
        <taxon>Flavobacteriales</taxon>
        <taxon>Flavobacteriaceae</taxon>
        <taxon>Pricia</taxon>
    </lineage>
</organism>
<evidence type="ECO:0000313" key="7">
    <source>
        <dbReference type="Proteomes" id="UP001250656"/>
    </source>
</evidence>
<evidence type="ECO:0000256" key="2">
    <source>
        <dbReference type="ARBA" id="ARBA00023157"/>
    </source>
</evidence>
<evidence type="ECO:0000256" key="4">
    <source>
        <dbReference type="SAM" id="SignalP"/>
    </source>
</evidence>
<dbReference type="EMBL" id="JAVTTP010000001">
    <property type="protein sequence ID" value="MDT7827811.1"/>
    <property type="molecule type" value="Genomic_DNA"/>
</dbReference>
<protein>
    <submittedName>
        <fullName evidence="6">LamG-like jellyroll fold domain-containing protein</fullName>
    </submittedName>
</protein>
<dbReference type="SUPFAM" id="SSF56436">
    <property type="entry name" value="C-type lectin-like"/>
    <property type="match status" value="1"/>
</dbReference>
<reference evidence="6 7" key="1">
    <citation type="submission" date="2023-09" db="EMBL/GenBank/DDBJ databases">
        <title>Novel taxa isolated from Blanes Bay.</title>
        <authorList>
            <person name="Rey-Velasco X."/>
            <person name="Lucena T."/>
        </authorList>
    </citation>
    <scope>NUCLEOTIDE SEQUENCE [LARGE SCALE GENOMIC DNA]</scope>
    <source>
        <strain evidence="6 7">S334</strain>
    </source>
</reference>